<dbReference type="Gene3D" id="3.40.50.300">
    <property type="entry name" value="P-loop containing nucleotide triphosphate hydrolases"/>
    <property type="match status" value="1"/>
</dbReference>
<proteinExistence type="predicted"/>
<dbReference type="Proteomes" id="UP001223336">
    <property type="component" value="Unassembled WGS sequence"/>
</dbReference>
<evidence type="ECO:0000259" key="1">
    <source>
        <dbReference type="PROSITE" id="PS51534"/>
    </source>
</evidence>
<dbReference type="InterPro" id="IPR013568">
    <property type="entry name" value="SEFIR_dom"/>
</dbReference>
<dbReference type="SUPFAM" id="SSF48452">
    <property type="entry name" value="TPR-like"/>
    <property type="match status" value="1"/>
</dbReference>
<dbReference type="InterPro" id="IPR011990">
    <property type="entry name" value="TPR-like_helical_dom_sf"/>
</dbReference>
<dbReference type="InterPro" id="IPR035897">
    <property type="entry name" value="Toll_tir_struct_dom_sf"/>
</dbReference>
<dbReference type="PROSITE" id="PS51534">
    <property type="entry name" value="SEFIR"/>
    <property type="match status" value="1"/>
</dbReference>
<dbReference type="AlphaFoldDB" id="A0AA51MQZ4"/>
<dbReference type="Gene3D" id="3.40.50.10140">
    <property type="entry name" value="Toll/interleukin-1 receptor homology (TIR) domain"/>
    <property type="match status" value="1"/>
</dbReference>
<protein>
    <submittedName>
        <fullName evidence="3">SEFIR domain-containing protein</fullName>
    </submittedName>
</protein>
<organism evidence="3">
    <name type="scientific">Thiothrix subterranea</name>
    <dbReference type="NCBI Taxonomy" id="2735563"/>
    <lineage>
        <taxon>Bacteria</taxon>
        <taxon>Pseudomonadati</taxon>
        <taxon>Pseudomonadota</taxon>
        <taxon>Gammaproteobacteria</taxon>
        <taxon>Thiotrichales</taxon>
        <taxon>Thiotrichaceae</taxon>
        <taxon>Thiothrix</taxon>
    </lineage>
</organism>
<keyword evidence="4" id="KW-1185">Reference proteome</keyword>
<dbReference type="Pfam" id="PF08357">
    <property type="entry name" value="SEFIR"/>
    <property type="match status" value="1"/>
</dbReference>
<evidence type="ECO:0000313" key="2">
    <source>
        <dbReference type="EMBL" id="MDQ5767461.1"/>
    </source>
</evidence>
<dbReference type="Proteomes" id="UP001229862">
    <property type="component" value="Chromosome"/>
</dbReference>
<reference evidence="3 4" key="1">
    <citation type="submission" date="2023-08" db="EMBL/GenBank/DDBJ databases">
        <title>New molecular markers tilS and rpoB for phylogenetic and monitoring studies of the genus Thiothrix biodiversity.</title>
        <authorList>
            <person name="Ravin N.V."/>
            <person name="Smolyakov D."/>
            <person name="Markov N.D."/>
            <person name="Beletsky A.V."/>
            <person name="Mardanov A.V."/>
            <person name="Rudenko T.S."/>
            <person name="Grabovich M.Y."/>
        </authorList>
    </citation>
    <scope>NUCLEOTIDE SEQUENCE</scope>
    <source>
        <strain evidence="3">DNT52</strain>
        <strain evidence="2 4">H33</strain>
    </source>
</reference>
<sequence length="969" mass="109384">MPEPQKPKVFISYSHDSDAHRDFVRDLSNRLRTDGLDCLIDQYINGFPPEGWLIWMETQIELADFVLLVCTENYLKRFRGQERVGGKGVTHEGGVISQTLYDNYYLNDKFIPVLPQQGKYEHVPITLKRYSTYRLPEDYETLYRLLTNQAKFIPAPPGEIRQPSLLSRWFGSKKPAPVSAAHTAIAVYDQRFPVTDNNAMVGREQMLAQLNQYWEQHSVRVVVLQAWGGVGKTALVNLWREHLRLAADTAYAPQRIYCWSFQNQGSERAQTSSGQFFSHALEWFGAKQQKFSSEYDKGVYLAKLINTQRSLLVLDGLEVFQPWNSVQELKHQLNDLALFGLLKTLAQINLGLCVITTRQALDKRLLEHGGVVERQLSNLPMQAAVQLLQNAGIKGKAAQLEPVVKKYQRHAYSLVLLASYLKTYAQGDIRRLDTLPPLLDDDSEANWQGRQIMFAYADALNGKEELGLLYVVSVFEQAVERGLILELIRALKVGGYQTALSRLNLTRLDEPQRWAACCGRLRKQGLLLGNSDEWLDLHPLVRDFFRREFAQRHGGIKKIIHLELYTYYKALPEKELPDTLEEMQPLFSAVAHGCAAGLHEQALEEVYSPRILREGEHYLTKKLGAFSDDLATVAHFFTTPWHTPAAGLTEEAKPFLLSVAGFGLRALGRLREALEPMQANYDVKHERWLQAAQATSNLSELQLTLGDVAQAVESGARSSRYADQSGDWAQRMSKRTTHADALHQAGDTAAALALFREAEQLQQEHQPSYPRLYSLQGFRYCDLLLAQGSTAEVLERAEQTLEWAKQQGTLLLDIALNQLTLGRAHLQQLLLPSTSGIGAGGQGLHWLDQAVAGLRASGRQDYLPLGLLARAALHRHTHDFARARQDLQEVFEIADSSGMRLHLTDYHLEMARLLVAEEKEGNHRLPLQADVGATGGRPLQYHIAEAERLINETGYHRRDKELAELKASV</sequence>
<dbReference type="SUPFAM" id="SSF52540">
    <property type="entry name" value="P-loop containing nucleoside triphosphate hydrolases"/>
    <property type="match status" value="1"/>
</dbReference>
<evidence type="ECO:0000313" key="4">
    <source>
        <dbReference type="Proteomes" id="UP001223336"/>
    </source>
</evidence>
<feature type="domain" description="SEFIR" evidence="1">
    <location>
        <begin position="6"/>
        <end position="144"/>
    </location>
</feature>
<evidence type="ECO:0000313" key="3">
    <source>
        <dbReference type="EMBL" id="WML88668.1"/>
    </source>
</evidence>
<dbReference type="EMBL" id="CP133217">
    <property type="protein sequence ID" value="WML88668.1"/>
    <property type="molecule type" value="Genomic_DNA"/>
</dbReference>
<dbReference type="InterPro" id="IPR027417">
    <property type="entry name" value="P-loop_NTPase"/>
</dbReference>
<dbReference type="SUPFAM" id="SSF52200">
    <property type="entry name" value="Toll/Interleukin receptor TIR domain"/>
    <property type="match status" value="1"/>
</dbReference>
<dbReference type="EMBL" id="JAVFKN010000002">
    <property type="protein sequence ID" value="MDQ5767461.1"/>
    <property type="molecule type" value="Genomic_DNA"/>
</dbReference>
<name>A0AA51MQZ4_9GAMM</name>
<gene>
    <name evidence="2" type="ORF">RCC75_02920</name>
    <name evidence="3" type="ORF">RCG00_09865</name>
</gene>
<dbReference type="Gene3D" id="1.25.40.10">
    <property type="entry name" value="Tetratricopeptide repeat domain"/>
    <property type="match status" value="1"/>
</dbReference>
<accession>A0AA51MQZ4</accession>
<dbReference type="RefSeq" id="WP_308133635.1">
    <property type="nucleotide sequence ID" value="NZ_CP133217.1"/>
</dbReference>